<protein>
    <submittedName>
        <fullName evidence="2">Uncharacterized protein</fullName>
    </submittedName>
</protein>
<dbReference type="EMBL" id="SRLO01000156">
    <property type="protein sequence ID" value="TNN70975.1"/>
    <property type="molecule type" value="Genomic_DNA"/>
</dbReference>
<gene>
    <name evidence="2" type="ORF">EYF80_018791</name>
</gene>
<accession>A0A4Z2I056</accession>
<feature type="compositionally biased region" description="Basic and acidic residues" evidence="1">
    <location>
        <begin position="132"/>
        <end position="156"/>
    </location>
</feature>
<reference evidence="2 3" key="1">
    <citation type="submission" date="2019-03" db="EMBL/GenBank/DDBJ databases">
        <title>First draft genome of Liparis tanakae, snailfish: a comprehensive survey of snailfish specific genes.</title>
        <authorList>
            <person name="Kim W."/>
            <person name="Song I."/>
            <person name="Jeong J.-H."/>
            <person name="Kim D."/>
            <person name="Kim S."/>
            <person name="Ryu S."/>
            <person name="Song J.Y."/>
            <person name="Lee S.K."/>
        </authorList>
    </citation>
    <scope>NUCLEOTIDE SEQUENCE [LARGE SCALE GENOMIC DNA]</scope>
    <source>
        <tissue evidence="2">Muscle</tissue>
    </source>
</reference>
<dbReference type="Proteomes" id="UP000314294">
    <property type="component" value="Unassembled WGS sequence"/>
</dbReference>
<sequence>MQAFGAGRITACVSAARVVTHSDGEPRLLAGEAGGLEGLSEAQKQLGEDFAAGGCGSDSAPHSRGNREKRLTGRPSGVENGTVSSCLIVGSRLRSAFASDDLCLKEKAAAAAVEASGCTCQAAGKRGKRGRRTESMKYRRGVGEGEEAVWRGEREV</sequence>
<keyword evidence="3" id="KW-1185">Reference proteome</keyword>
<feature type="region of interest" description="Disordered" evidence="1">
    <location>
        <begin position="124"/>
        <end position="156"/>
    </location>
</feature>
<organism evidence="2 3">
    <name type="scientific">Liparis tanakae</name>
    <name type="common">Tanaka's snailfish</name>
    <dbReference type="NCBI Taxonomy" id="230148"/>
    <lineage>
        <taxon>Eukaryota</taxon>
        <taxon>Metazoa</taxon>
        <taxon>Chordata</taxon>
        <taxon>Craniata</taxon>
        <taxon>Vertebrata</taxon>
        <taxon>Euteleostomi</taxon>
        <taxon>Actinopterygii</taxon>
        <taxon>Neopterygii</taxon>
        <taxon>Teleostei</taxon>
        <taxon>Neoteleostei</taxon>
        <taxon>Acanthomorphata</taxon>
        <taxon>Eupercaria</taxon>
        <taxon>Perciformes</taxon>
        <taxon>Cottioidei</taxon>
        <taxon>Cottales</taxon>
        <taxon>Liparidae</taxon>
        <taxon>Liparis</taxon>
    </lineage>
</organism>
<proteinExistence type="predicted"/>
<feature type="region of interest" description="Disordered" evidence="1">
    <location>
        <begin position="50"/>
        <end position="79"/>
    </location>
</feature>
<evidence type="ECO:0000313" key="2">
    <source>
        <dbReference type="EMBL" id="TNN70975.1"/>
    </source>
</evidence>
<dbReference type="AlphaFoldDB" id="A0A4Z2I056"/>
<comment type="caution">
    <text evidence="2">The sequence shown here is derived from an EMBL/GenBank/DDBJ whole genome shotgun (WGS) entry which is preliminary data.</text>
</comment>
<evidence type="ECO:0000313" key="3">
    <source>
        <dbReference type="Proteomes" id="UP000314294"/>
    </source>
</evidence>
<evidence type="ECO:0000256" key="1">
    <source>
        <dbReference type="SAM" id="MobiDB-lite"/>
    </source>
</evidence>
<name>A0A4Z2I056_9TELE</name>